<reference evidence="1" key="1">
    <citation type="submission" date="2012-11" db="EMBL/GenBank/DDBJ databases">
        <title>Dependencies among metagenomic species, viruses, plasmids and units of genetic variation.</title>
        <authorList>
            <person name="Nielsen H.B."/>
            <person name="Almeida M."/>
            <person name="Juncker A.S."/>
            <person name="Rasmussen S."/>
            <person name="Li J."/>
            <person name="Sunagawa S."/>
            <person name="Plichta D."/>
            <person name="Gautier L."/>
            <person name="Le Chatelier E."/>
            <person name="Peletier E."/>
            <person name="Bonde I."/>
            <person name="Nielsen T."/>
            <person name="Manichanh C."/>
            <person name="Arumugam M."/>
            <person name="Batto J."/>
            <person name="Santos M.B.Q.D."/>
            <person name="Blom N."/>
            <person name="Borruel N."/>
            <person name="Burgdorf K.S."/>
            <person name="Boumezbeur F."/>
            <person name="Casellas F."/>
            <person name="Dore J."/>
            <person name="Guarner F."/>
            <person name="Hansen T."/>
            <person name="Hildebrand F."/>
            <person name="Kaas R.S."/>
            <person name="Kennedy S."/>
            <person name="Kristiansen K."/>
            <person name="Kultima J.R."/>
            <person name="Leonard P."/>
            <person name="Levenez F."/>
            <person name="Lund O."/>
            <person name="Moumen B."/>
            <person name="Le Paslier D."/>
            <person name="Pons N."/>
            <person name="Pedersen O."/>
            <person name="Prifti E."/>
            <person name="Qin J."/>
            <person name="Raes J."/>
            <person name="Tap J."/>
            <person name="Tims S."/>
            <person name="Ussery D.W."/>
            <person name="Yamada T."/>
            <person name="MetaHit consortium"/>
            <person name="Renault P."/>
            <person name="Sicheritz-Ponten T."/>
            <person name="Bork P."/>
            <person name="Wang J."/>
            <person name="Brunak S."/>
            <person name="Ehrlich S.D."/>
        </authorList>
    </citation>
    <scope>NUCLEOTIDE SEQUENCE [LARGE SCALE GENOMIC DNA]</scope>
</reference>
<gene>
    <name evidence="1" type="ORF">BN580_01091</name>
</gene>
<evidence type="ECO:0000313" key="1">
    <source>
        <dbReference type="EMBL" id="CDC72799.1"/>
    </source>
</evidence>
<evidence type="ECO:0000313" key="2">
    <source>
        <dbReference type="Proteomes" id="UP000017938"/>
    </source>
</evidence>
<comment type="caution">
    <text evidence="1">The sequence shown here is derived from an EMBL/GenBank/DDBJ whole genome shotgun (WGS) entry which is preliminary data.</text>
</comment>
<name>R6TSK6_9BACT</name>
<sequence length="501" mass="56495">MGYNRCINTLQSDAQADRISGIPVHRKNNSIPITVQHRNRIDRRNRAVFSPVAQIGLYPYIKHRTSAETRYCLERIIYRLPVCHSSRHRNDRRYNINKLGKAGYLYPITVPQQGDQYSAKAHRIGYVVVILTERRGDLKVSLFLFAVMVPHIVLIKGKHHCLSRASARFYVVTDRYYLLYVTVCCNTGSKEGCRISVRIGEIVVKRDIVHALIALRKHLRLPFRKGSQIVPGASAGDKTDIRIDLFHELRGLDGKTGIFAPGLVSYLPLCIHLVAETPVFNTVRLPVTVLYTPVAVCRSASDVTVLKKLCCLLHTGSSEVYRHDRLCSDTSAISDKIVGPHQVRLNTIPRNVNRLRSRHAGTDTVFPIVPRNKISAGIPDSGNAEPAHKLSHVTPESVFIGGIMIRFVYSGIDRASYMFDKRTKQHSVRLSDYVVMVENNFCFHKSSLKITVNRALTDTVFILPYRFLIVKCRKQVLLIRIVLKKTKAAYATFVSGGEDGV</sequence>
<protein>
    <submittedName>
        <fullName evidence="1">Uncharacterized protein</fullName>
    </submittedName>
</protein>
<dbReference type="AlphaFoldDB" id="R6TSK6"/>
<dbReference type="Proteomes" id="UP000017938">
    <property type="component" value="Unassembled WGS sequence"/>
</dbReference>
<dbReference type="EMBL" id="CBFW010000126">
    <property type="protein sequence ID" value="CDC72799.1"/>
    <property type="molecule type" value="Genomic_DNA"/>
</dbReference>
<proteinExistence type="predicted"/>
<accession>R6TSK6</accession>
<organism evidence="1 2">
    <name type="scientific">Candidatus Colimorpha enterica</name>
    <dbReference type="NCBI Taxonomy" id="3083063"/>
    <lineage>
        <taxon>Bacteria</taxon>
        <taxon>Pseudomonadati</taxon>
        <taxon>Bacteroidota</taxon>
        <taxon>Bacteroidia</taxon>
        <taxon>Bacteroidales</taxon>
        <taxon>Candidatus Colimorpha</taxon>
    </lineage>
</organism>